<keyword evidence="3" id="KW-0464">Manganese</keyword>
<dbReference type="OrthoDB" id="7331788at2"/>
<accession>A0A5C8HP27</accession>
<dbReference type="RefSeq" id="WP_147825689.1">
    <property type="nucleotide sequence ID" value="NZ_BAAARG010000002.1"/>
</dbReference>
<name>A0A5C8HP27_9MICO</name>
<dbReference type="CDD" id="cd09999">
    <property type="entry name" value="Arginase-like_1"/>
    <property type="match status" value="1"/>
</dbReference>
<evidence type="ECO:0000313" key="6">
    <source>
        <dbReference type="Proteomes" id="UP000321196"/>
    </source>
</evidence>
<keyword evidence="2" id="KW-0378">Hydrolase</keyword>
<comment type="caution">
    <text evidence="5">The sequence shown here is derived from an EMBL/GenBank/DDBJ whole genome shotgun (WGS) entry which is preliminary data.</text>
</comment>
<dbReference type="PANTHER" id="PTHR43782">
    <property type="entry name" value="ARGINASE"/>
    <property type="match status" value="1"/>
</dbReference>
<dbReference type="PRINTS" id="PR00116">
    <property type="entry name" value="ARGINASE"/>
</dbReference>
<dbReference type="Proteomes" id="UP000321196">
    <property type="component" value="Unassembled WGS sequence"/>
</dbReference>
<evidence type="ECO:0000313" key="5">
    <source>
        <dbReference type="EMBL" id="TXK04554.1"/>
    </source>
</evidence>
<dbReference type="GO" id="GO:0030145">
    <property type="term" value="F:manganese ion binding"/>
    <property type="evidence" value="ECO:0007669"/>
    <property type="project" value="TreeGrafter"/>
</dbReference>
<keyword evidence="6" id="KW-1185">Reference proteome</keyword>
<gene>
    <name evidence="5" type="ORF">FVP60_07660</name>
</gene>
<dbReference type="Gene3D" id="3.40.800.10">
    <property type="entry name" value="Ureohydrolase domain"/>
    <property type="match status" value="1"/>
</dbReference>
<keyword evidence="1" id="KW-0479">Metal-binding</keyword>
<reference evidence="5 6" key="1">
    <citation type="submission" date="2019-08" db="EMBL/GenBank/DDBJ databases">
        <authorList>
            <person name="Dong K."/>
        </authorList>
    </citation>
    <scope>NUCLEOTIDE SEQUENCE [LARGE SCALE GENOMIC DNA]</scope>
    <source>
        <strain evidence="5 6">M4-8</strain>
    </source>
</reference>
<dbReference type="AlphaFoldDB" id="A0A5C8HP27"/>
<dbReference type="GO" id="GO:0005829">
    <property type="term" value="C:cytosol"/>
    <property type="evidence" value="ECO:0007669"/>
    <property type="project" value="TreeGrafter"/>
</dbReference>
<dbReference type="InterPro" id="IPR023696">
    <property type="entry name" value="Ureohydrolase_dom_sf"/>
</dbReference>
<protein>
    <submittedName>
        <fullName evidence="5">Arginase family protein</fullName>
    </submittedName>
</protein>
<dbReference type="PANTHER" id="PTHR43782:SF3">
    <property type="entry name" value="ARGINASE"/>
    <property type="match status" value="1"/>
</dbReference>
<dbReference type="EMBL" id="VRSW01000002">
    <property type="protein sequence ID" value="TXK04554.1"/>
    <property type="molecule type" value="Genomic_DNA"/>
</dbReference>
<dbReference type="SUPFAM" id="SSF52768">
    <property type="entry name" value="Arginase/deacetylase"/>
    <property type="match status" value="1"/>
</dbReference>
<dbReference type="InterPro" id="IPR006035">
    <property type="entry name" value="Ureohydrolase"/>
</dbReference>
<comment type="similarity">
    <text evidence="4">Belongs to the arginase family.</text>
</comment>
<evidence type="ECO:0000256" key="1">
    <source>
        <dbReference type="ARBA" id="ARBA00022723"/>
    </source>
</evidence>
<dbReference type="Pfam" id="PF00491">
    <property type="entry name" value="Arginase"/>
    <property type="match status" value="1"/>
</dbReference>
<evidence type="ECO:0000256" key="2">
    <source>
        <dbReference type="ARBA" id="ARBA00022801"/>
    </source>
</evidence>
<sequence>MTRFVIVPQWQGSPSPRAMALADGAEAIAGDLPRSAVVHVGVPIEAGESLDSGVLRASSLQKVRRDIADALVSETDRCILIGGDCSIAVAGIDHVAHPDLAVIWFDAHADLNSPASSPSGAFAGMAARALLGEVPPELALTAQPLVPQRLFVAGTRALDDDEAAFVEQSAVALFSVDALRNPAALVDAVRASGATRVYIHIDLDVLDPAFVTGVQNPMPFGMDPAELTATISALREAFDLAGASLAGFAPSSPAAAVEDLGTILRIIGALASA</sequence>
<organism evidence="5 6">
    <name type="scientific">Microbacterium mitrae</name>
    <dbReference type="NCBI Taxonomy" id="664640"/>
    <lineage>
        <taxon>Bacteria</taxon>
        <taxon>Bacillati</taxon>
        <taxon>Actinomycetota</taxon>
        <taxon>Actinomycetes</taxon>
        <taxon>Micrococcales</taxon>
        <taxon>Microbacteriaceae</taxon>
        <taxon>Microbacterium</taxon>
    </lineage>
</organism>
<dbReference type="GO" id="GO:0004053">
    <property type="term" value="F:arginase activity"/>
    <property type="evidence" value="ECO:0007669"/>
    <property type="project" value="TreeGrafter"/>
</dbReference>
<dbReference type="PROSITE" id="PS51409">
    <property type="entry name" value="ARGINASE_2"/>
    <property type="match status" value="1"/>
</dbReference>
<proteinExistence type="inferred from homology"/>
<evidence type="ECO:0000256" key="4">
    <source>
        <dbReference type="PROSITE-ProRule" id="PRU00742"/>
    </source>
</evidence>
<evidence type="ECO:0000256" key="3">
    <source>
        <dbReference type="ARBA" id="ARBA00023211"/>
    </source>
</evidence>